<protein>
    <recommendedName>
        <fullName evidence="1">Integrase catalytic domain-containing protein</fullName>
    </recommendedName>
</protein>
<evidence type="ECO:0000313" key="3">
    <source>
        <dbReference type="Proteomes" id="UP000321570"/>
    </source>
</evidence>
<proteinExistence type="predicted"/>
<dbReference type="InterPro" id="IPR001584">
    <property type="entry name" value="Integrase_cat-core"/>
</dbReference>
<dbReference type="InterPro" id="IPR012337">
    <property type="entry name" value="RNaseH-like_sf"/>
</dbReference>
<evidence type="ECO:0000313" key="2">
    <source>
        <dbReference type="EMBL" id="VUZ46813.1"/>
    </source>
</evidence>
<dbReference type="PANTHER" id="PTHR38681:SF1">
    <property type="entry name" value="RETROVIRUS-RELATED POL POLYPROTEIN FROM TRANSPOSON 412-LIKE PROTEIN"/>
    <property type="match status" value="1"/>
</dbReference>
<dbReference type="SUPFAM" id="SSF53098">
    <property type="entry name" value="Ribonuclease H-like"/>
    <property type="match status" value="1"/>
</dbReference>
<accession>A0A564YJN0</accession>
<name>A0A564YJN0_HYMDI</name>
<dbReference type="Gene3D" id="3.30.420.10">
    <property type="entry name" value="Ribonuclease H-like superfamily/Ribonuclease H"/>
    <property type="match status" value="1"/>
</dbReference>
<feature type="non-terminal residue" evidence="2">
    <location>
        <position position="1"/>
    </location>
</feature>
<dbReference type="EMBL" id="CABIJS010000222">
    <property type="protein sequence ID" value="VUZ46813.1"/>
    <property type="molecule type" value="Genomic_DNA"/>
</dbReference>
<dbReference type="GO" id="GO:0003676">
    <property type="term" value="F:nucleic acid binding"/>
    <property type="evidence" value="ECO:0007669"/>
    <property type="project" value="InterPro"/>
</dbReference>
<dbReference type="AlphaFoldDB" id="A0A564YJN0"/>
<feature type="domain" description="Integrase catalytic" evidence="1">
    <location>
        <begin position="1"/>
        <end position="132"/>
    </location>
</feature>
<reference evidence="2 3" key="1">
    <citation type="submission" date="2019-07" db="EMBL/GenBank/DDBJ databases">
        <authorList>
            <person name="Jastrzebski P J."/>
            <person name="Paukszto L."/>
            <person name="Jastrzebski P J."/>
        </authorList>
    </citation>
    <scope>NUCLEOTIDE SEQUENCE [LARGE SCALE GENOMIC DNA]</scope>
    <source>
        <strain evidence="2 3">WMS-il1</strain>
    </source>
</reference>
<dbReference type="PANTHER" id="PTHR38681">
    <property type="entry name" value="RETROVIRUS-RELATED POL POLYPROTEIN FROM TRANSPOSON 412-LIKE PROTEIN-RELATED"/>
    <property type="match status" value="1"/>
</dbReference>
<keyword evidence="3" id="KW-1185">Reference proteome</keyword>
<organism evidence="2 3">
    <name type="scientific">Hymenolepis diminuta</name>
    <name type="common">Rat tapeworm</name>
    <dbReference type="NCBI Taxonomy" id="6216"/>
    <lineage>
        <taxon>Eukaryota</taxon>
        <taxon>Metazoa</taxon>
        <taxon>Spiralia</taxon>
        <taxon>Lophotrochozoa</taxon>
        <taxon>Platyhelminthes</taxon>
        <taxon>Cestoda</taxon>
        <taxon>Eucestoda</taxon>
        <taxon>Cyclophyllidea</taxon>
        <taxon>Hymenolepididae</taxon>
        <taxon>Hymenolepis</taxon>
    </lineage>
</organism>
<dbReference type="GO" id="GO:0015074">
    <property type="term" value="P:DNA integration"/>
    <property type="evidence" value="ECO:0007669"/>
    <property type="project" value="InterPro"/>
</dbReference>
<evidence type="ECO:0000259" key="1">
    <source>
        <dbReference type="PROSITE" id="PS50994"/>
    </source>
</evidence>
<sequence>FSRWQDVFPKRDLAVETVARTFLERWITTFDVPSTITTDRETQFESHLFSELANLLQINRIRTTAHHPQANGLVERFHRQLKAVLTTHSVKDDLKSSFAEMVFGVPLKLGQFLSPSNNCFWSNPLNYVERLRSHVQNLQPHPTRPVFDPIFFLADLKTCSSIFLPLGAVRKPLQPIYVGPFKALPRDEKTFTILQNGQESVVSMDRVKPAYLDKLVTENASPVFHPNPSVRETKKPISVTHSGRHVCFPDRYKV</sequence>
<gene>
    <name evidence="2" type="ORF">WMSIL1_LOCUS6805</name>
</gene>
<dbReference type="InterPro" id="IPR036397">
    <property type="entry name" value="RNaseH_sf"/>
</dbReference>
<dbReference type="Proteomes" id="UP000321570">
    <property type="component" value="Unassembled WGS sequence"/>
</dbReference>
<dbReference type="PROSITE" id="PS50994">
    <property type="entry name" value="INTEGRASE"/>
    <property type="match status" value="1"/>
</dbReference>